<dbReference type="PRINTS" id="PR00807">
    <property type="entry name" value="AMBALLERGEN"/>
</dbReference>
<keyword evidence="4 8" id="KW-0479">Metal-binding</keyword>
<dbReference type="KEGG" id="smo:SELMODRAFT_138829"/>
<evidence type="ECO:0000256" key="2">
    <source>
        <dbReference type="ARBA" id="ARBA00005220"/>
    </source>
</evidence>
<reference evidence="10 11" key="1">
    <citation type="journal article" date="2011" name="Science">
        <title>The Selaginella genome identifies genetic changes associated with the evolution of vascular plants.</title>
        <authorList>
            <person name="Banks J.A."/>
            <person name="Nishiyama T."/>
            <person name="Hasebe M."/>
            <person name="Bowman J.L."/>
            <person name="Gribskov M."/>
            <person name="dePamphilis C."/>
            <person name="Albert V.A."/>
            <person name="Aono N."/>
            <person name="Aoyama T."/>
            <person name="Ambrose B.A."/>
            <person name="Ashton N.W."/>
            <person name="Axtell M.J."/>
            <person name="Barker E."/>
            <person name="Barker M.S."/>
            <person name="Bennetzen J.L."/>
            <person name="Bonawitz N.D."/>
            <person name="Chapple C."/>
            <person name="Cheng C."/>
            <person name="Correa L.G."/>
            <person name="Dacre M."/>
            <person name="DeBarry J."/>
            <person name="Dreyer I."/>
            <person name="Elias M."/>
            <person name="Engstrom E.M."/>
            <person name="Estelle M."/>
            <person name="Feng L."/>
            <person name="Finet C."/>
            <person name="Floyd S.K."/>
            <person name="Frommer W.B."/>
            <person name="Fujita T."/>
            <person name="Gramzow L."/>
            <person name="Gutensohn M."/>
            <person name="Harholt J."/>
            <person name="Hattori M."/>
            <person name="Heyl A."/>
            <person name="Hirai T."/>
            <person name="Hiwatashi Y."/>
            <person name="Ishikawa M."/>
            <person name="Iwata M."/>
            <person name="Karol K.G."/>
            <person name="Koehler B."/>
            <person name="Kolukisaoglu U."/>
            <person name="Kubo M."/>
            <person name="Kurata T."/>
            <person name="Lalonde S."/>
            <person name="Li K."/>
            <person name="Li Y."/>
            <person name="Litt A."/>
            <person name="Lyons E."/>
            <person name="Manning G."/>
            <person name="Maruyama T."/>
            <person name="Michael T.P."/>
            <person name="Mikami K."/>
            <person name="Miyazaki S."/>
            <person name="Morinaga S."/>
            <person name="Murata T."/>
            <person name="Mueller-Roeber B."/>
            <person name="Nelson D.R."/>
            <person name="Obara M."/>
            <person name="Oguri Y."/>
            <person name="Olmstead R.G."/>
            <person name="Onodera N."/>
            <person name="Petersen B.L."/>
            <person name="Pils B."/>
            <person name="Prigge M."/>
            <person name="Rensing S.A."/>
            <person name="Riano-Pachon D.M."/>
            <person name="Roberts A.W."/>
            <person name="Sato Y."/>
            <person name="Scheller H.V."/>
            <person name="Schulz B."/>
            <person name="Schulz C."/>
            <person name="Shakirov E.V."/>
            <person name="Shibagaki N."/>
            <person name="Shinohara N."/>
            <person name="Shippen D.E."/>
            <person name="Soerensen I."/>
            <person name="Sotooka R."/>
            <person name="Sugimoto N."/>
            <person name="Sugita M."/>
            <person name="Sumikawa N."/>
            <person name="Tanurdzic M."/>
            <person name="Theissen G."/>
            <person name="Ulvskov P."/>
            <person name="Wakazuki S."/>
            <person name="Weng J.K."/>
            <person name="Willats W.W."/>
            <person name="Wipf D."/>
            <person name="Wolf P.G."/>
            <person name="Yang L."/>
            <person name="Zimmer A.D."/>
            <person name="Zhu Q."/>
            <person name="Mitros T."/>
            <person name="Hellsten U."/>
            <person name="Loque D."/>
            <person name="Otillar R."/>
            <person name="Salamov A."/>
            <person name="Schmutz J."/>
            <person name="Shapiro H."/>
            <person name="Lindquist E."/>
            <person name="Lucas S."/>
            <person name="Rokhsar D."/>
            <person name="Grigoriev I.V."/>
        </authorList>
    </citation>
    <scope>NUCLEOTIDE SEQUENCE [LARGE SCALE GENOMIC DNA]</scope>
</reference>
<dbReference type="InterPro" id="IPR045032">
    <property type="entry name" value="PEL"/>
</dbReference>
<evidence type="ECO:0000256" key="8">
    <source>
        <dbReference type="RuleBase" id="RU361123"/>
    </source>
</evidence>
<comment type="similarity">
    <text evidence="8">Belongs to the polysaccharide lyase 1 family.</text>
</comment>
<organism evidence="11">
    <name type="scientific">Selaginella moellendorffii</name>
    <name type="common">Spikemoss</name>
    <dbReference type="NCBI Taxonomy" id="88036"/>
    <lineage>
        <taxon>Eukaryota</taxon>
        <taxon>Viridiplantae</taxon>
        <taxon>Streptophyta</taxon>
        <taxon>Embryophyta</taxon>
        <taxon>Tracheophyta</taxon>
        <taxon>Lycopodiopsida</taxon>
        <taxon>Selaginellales</taxon>
        <taxon>Selaginellaceae</taxon>
        <taxon>Selaginella</taxon>
    </lineage>
</organism>
<evidence type="ECO:0000256" key="1">
    <source>
        <dbReference type="ARBA" id="ARBA00000695"/>
    </source>
</evidence>
<dbReference type="STRING" id="88036.D8TG64"/>
<keyword evidence="7 8" id="KW-0456">Lyase</keyword>
<dbReference type="InterPro" id="IPR002022">
    <property type="entry name" value="Pec_lyase"/>
</dbReference>
<dbReference type="PANTHER" id="PTHR31683:SF18">
    <property type="entry name" value="PECTATE LYASE 21-RELATED"/>
    <property type="match status" value="1"/>
</dbReference>
<comment type="cofactor">
    <cofactor evidence="8">
        <name>Ca(2+)</name>
        <dbReference type="ChEBI" id="CHEBI:29108"/>
    </cofactor>
    <text evidence="8">Binds 1 Ca(2+) ion. Required for its activity.</text>
</comment>
<dbReference type="EC" id="4.2.2.2" evidence="3 8"/>
<dbReference type="Proteomes" id="UP000001514">
    <property type="component" value="Unassembled WGS sequence"/>
</dbReference>
<dbReference type="SUPFAM" id="SSF51126">
    <property type="entry name" value="Pectin lyase-like"/>
    <property type="match status" value="1"/>
</dbReference>
<evidence type="ECO:0000259" key="9">
    <source>
        <dbReference type="SMART" id="SM00656"/>
    </source>
</evidence>
<dbReference type="GO" id="GO:0046872">
    <property type="term" value="F:metal ion binding"/>
    <property type="evidence" value="ECO:0007669"/>
    <property type="project" value="UniProtKB-KW"/>
</dbReference>
<dbReference type="AlphaFoldDB" id="D8TG64"/>
<name>D8TG64_SELML</name>
<evidence type="ECO:0000256" key="6">
    <source>
        <dbReference type="ARBA" id="ARBA00022837"/>
    </source>
</evidence>
<dbReference type="GO" id="GO:0045490">
    <property type="term" value="P:pectin catabolic process"/>
    <property type="evidence" value="ECO:0007669"/>
    <property type="project" value="UniProtKB-UniPathway"/>
</dbReference>
<dbReference type="HOGENOM" id="CLU_026608_3_0_1"/>
<dbReference type="InterPro" id="IPR011050">
    <property type="entry name" value="Pectin_lyase_fold/virulence"/>
</dbReference>
<dbReference type="Gramene" id="EFJ04353">
    <property type="protein sequence ID" value="EFJ04353"/>
    <property type="gene ID" value="SELMODRAFT_138829"/>
</dbReference>
<dbReference type="EMBL" id="GL377937">
    <property type="protein sequence ID" value="EFJ04353.1"/>
    <property type="molecule type" value="Genomic_DNA"/>
</dbReference>
<sequence>MGNLSGSGAAAPGKSCLPVDGTTCQFSNCGKGKLLPTCVVGFASGTTGGAQGQSYIVTNADDNAVTPSKGTLRYGVSLGGDDKGGVWITFAKSMIITLTEMLWIRSSTTIDGRGVNITINGRSIVLAGVKNVILHNFQINTVGETDTVHIFAGTSNVWVDHLTSFNAKLGLVSVVQGSTDVTISNCFLTNPNFNMLLGASDADIQDQKMRVTVYRNWFKDSMQRMPHCRWGYCHVINNLYTNWGYYAIGARARAKVKSEANVFIAARRPEVTPWFQGVGADFDLTPVIQSTGDLLLNGSTFHQFLQFGPAIAPQYRSEAYYPPKRATSTLATLVQNCAGALFGTRVTKCIYVSS</sequence>
<evidence type="ECO:0000256" key="4">
    <source>
        <dbReference type="ARBA" id="ARBA00022723"/>
    </source>
</evidence>
<evidence type="ECO:0000256" key="7">
    <source>
        <dbReference type="ARBA" id="ARBA00023239"/>
    </source>
</evidence>
<comment type="pathway">
    <text evidence="2 8">Glycan metabolism; pectin degradation; 2-dehydro-3-deoxy-D-gluconate from pectin: step 2/5.</text>
</comment>
<dbReference type="InterPro" id="IPR012334">
    <property type="entry name" value="Pectin_lyas_fold"/>
</dbReference>
<comment type="catalytic activity">
    <reaction evidence="1 8">
        <text>Eliminative cleavage of (1-&gt;4)-alpha-D-galacturonan to give oligosaccharides with 4-deoxy-alpha-D-galact-4-enuronosyl groups at their non-reducing ends.</text>
        <dbReference type="EC" id="4.2.2.2"/>
    </reaction>
</comment>
<protein>
    <recommendedName>
        <fullName evidence="3 8">Pectate lyase</fullName>
        <ecNumber evidence="3 8">4.2.2.2</ecNumber>
    </recommendedName>
</protein>
<keyword evidence="5" id="KW-0732">Signal</keyword>
<keyword evidence="6 8" id="KW-0106">Calcium</keyword>
<evidence type="ECO:0000256" key="5">
    <source>
        <dbReference type="ARBA" id="ARBA00022729"/>
    </source>
</evidence>
<dbReference type="Pfam" id="PF00544">
    <property type="entry name" value="Pectate_lyase_4"/>
    <property type="match status" value="1"/>
</dbReference>
<keyword evidence="11" id="KW-1185">Reference proteome</keyword>
<feature type="domain" description="Pectate lyase" evidence="9">
    <location>
        <begin position="93"/>
        <end position="269"/>
    </location>
</feature>
<evidence type="ECO:0000313" key="11">
    <source>
        <dbReference type="Proteomes" id="UP000001514"/>
    </source>
</evidence>
<dbReference type="eggNOG" id="ENOG502QS5J">
    <property type="taxonomic scope" value="Eukaryota"/>
</dbReference>
<dbReference type="InterPro" id="IPR018082">
    <property type="entry name" value="AmbAllergen"/>
</dbReference>
<dbReference type="SMART" id="SM00656">
    <property type="entry name" value="Amb_all"/>
    <property type="match status" value="1"/>
</dbReference>
<dbReference type="Gene3D" id="2.160.20.10">
    <property type="entry name" value="Single-stranded right-handed beta-helix, Pectin lyase-like"/>
    <property type="match status" value="1"/>
</dbReference>
<dbReference type="GO" id="GO:0030570">
    <property type="term" value="F:pectate lyase activity"/>
    <property type="evidence" value="ECO:0000318"/>
    <property type="project" value="GO_Central"/>
</dbReference>
<dbReference type="OrthoDB" id="1637350at2759"/>
<accession>D8TG64</accession>
<evidence type="ECO:0000256" key="3">
    <source>
        <dbReference type="ARBA" id="ARBA00012272"/>
    </source>
</evidence>
<proteinExistence type="inferred from homology"/>
<gene>
    <name evidence="10" type="ORF">SELMODRAFT_138829</name>
</gene>
<dbReference type="PANTHER" id="PTHR31683">
    <property type="entry name" value="PECTATE LYASE 18-RELATED"/>
    <property type="match status" value="1"/>
</dbReference>
<dbReference type="UniPathway" id="UPA00545">
    <property type="reaction ID" value="UER00824"/>
</dbReference>
<evidence type="ECO:0000313" key="10">
    <source>
        <dbReference type="EMBL" id="EFJ04353.1"/>
    </source>
</evidence>
<dbReference type="InParanoid" id="D8TG64"/>
<dbReference type="OMA" id="TEMLWIR"/>